<dbReference type="AlphaFoldDB" id="A0A9W7YGD4"/>
<dbReference type="EMBL" id="JANBOI010000049">
    <property type="protein sequence ID" value="KAJ1734935.1"/>
    <property type="molecule type" value="Genomic_DNA"/>
</dbReference>
<dbReference type="Proteomes" id="UP001143981">
    <property type="component" value="Unassembled WGS sequence"/>
</dbReference>
<gene>
    <name evidence="3" type="ORF">LPJ61_000809</name>
</gene>
<reference evidence="3" key="1">
    <citation type="submission" date="2022-07" db="EMBL/GenBank/DDBJ databases">
        <title>Phylogenomic reconstructions and comparative analyses of Kickxellomycotina fungi.</title>
        <authorList>
            <person name="Reynolds N.K."/>
            <person name="Stajich J.E."/>
            <person name="Barry K."/>
            <person name="Grigoriev I.V."/>
            <person name="Crous P."/>
            <person name="Smith M.E."/>
        </authorList>
    </citation>
    <scope>NUCLEOTIDE SEQUENCE</scope>
    <source>
        <strain evidence="3">BCRC 34381</strain>
    </source>
</reference>
<keyword evidence="2" id="KW-0732">Signal</keyword>
<organism evidence="3 4">
    <name type="scientific">Coemansia biformis</name>
    <dbReference type="NCBI Taxonomy" id="1286918"/>
    <lineage>
        <taxon>Eukaryota</taxon>
        <taxon>Fungi</taxon>
        <taxon>Fungi incertae sedis</taxon>
        <taxon>Zoopagomycota</taxon>
        <taxon>Kickxellomycotina</taxon>
        <taxon>Kickxellomycetes</taxon>
        <taxon>Kickxellales</taxon>
        <taxon>Kickxellaceae</taxon>
        <taxon>Coemansia</taxon>
    </lineage>
</organism>
<evidence type="ECO:0000256" key="2">
    <source>
        <dbReference type="SAM" id="SignalP"/>
    </source>
</evidence>
<sequence length="110" mass="10807">MALKNAVLLAVASAAVYAAKAPDVPTDTAAIESMLHDPAAKSSLDDAMNAFGDALSSALAHVSLDFGGDNNKPGNGDQGHDDKSKSSGAAVIKPIAAAAAVGLSVCAALF</sequence>
<evidence type="ECO:0000313" key="4">
    <source>
        <dbReference type="Proteomes" id="UP001143981"/>
    </source>
</evidence>
<name>A0A9W7YGD4_9FUNG</name>
<feature type="chain" id="PRO_5040717950" evidence="2">
    <location>
        <begin position="19"/>
        <end position="110"/>
    </location>
</feature>
<comment type="caution">
    <text evidence="3">The sequence shown here is derived from an EMBL/GenBank/DDBJ whole genome shotgun (WGS) entry which is preliminary data.</text>
</comment>
<protein>
    <submittedName>
        <fullName evidence="3">Uncharacterized protein</fullName>
    </submittedName>
</protein>
<evidence type="ECO:0000256" key="1">
    <source>
        <dbReference type="SAM" id="MobiDB-lite"/>
    </source>
</evidence>
<keyword evidence="4" id="KW-1185">Reference proteome</keyword>
<proteinExistence type="predicted"/>
<accession>A0A9W7YGD4</accession>
<evidence type="ECO:0000313" key="3">
    <source>
        <dbReference type="EMBL" id="KAJ1734935.1"/>
    </source>
</evidence>
<feature type="signal peptide" evidence="2">
    <location>
        <begin position="1"/>
        <end position="18"/>
    </location>
</feature>
<dbReference type="OrthoDB" id="5589126at2759"/>
<feature type="region of interest" description="Disordered" evidence="1">
    <location>
        <begin position="66"/>
        <end position="87"/>
    </location>
</feature>